<dbReference type="OrthoDB" id="6266426at2759"/>
<evidence type="ECO:0000313" key="1">
    <source>
        <dbReference type="EMBL" id="KAA0183646.1"/>
    </source>
</evidence>
<evidence type="ECO:0000313" key="2">
    <source>
        <dbReference type="Proteomes" id="UP000728185"/>
    </source>
</evidence>
<feature type="non-terminal residue" evidence="1">
    <location>
        <position position="1"/>
    </location>
</feature>
<dbReference type="InterPro" id="IPR011009">
    <property type="entry name" value="Kinase-like_dom_sf"/>
</dbReference>
<dbReference type="Proteomes" id="UP000728185">
    <property type="component" value="Unassembled WGS sequence"/>
</dbReference>
<dbReference type="EMBL" id="LUCM01011647">
    <property type="protein sequence ID" value="KAA0183646.1"/>
    <property type="molecule type" value="Genomic_DNA"/>
</dbReference>
<sequence>QEFGLDREQLPVPASCPSWLLQIAVDCCTVDHRKRPTAAEVIKRLSLLLSEGPSAMVATNLSDVLGSAYSVDHTTRSVNSALLLNGPSDLSSVAKGHAHSVDA</sequence>
<reference evidence="1" key="1">
    <citation type="submission" date="2019-05" db="EMBL/GenBank/DDBJ databases">
        <title>Annotation for the trematode Fasciolopsis buski.</title>
        <authorList>
            <person name="Choi Y.-J."/>
        </authorList>
    </citation>
    <scope>NUCLEOTIDE SEQUENCE</scope>
    <source>
        <strain evidence="1">HT</strain>
        <tissue evidence="1">Whole worm</tissue>
    </source>
</reference>
<proteinExistence type="predicted"/>
<name>A0A8E0RK77_9TREM</name>
<comment type="caution">
    <text evidence="1">The sequence shown here is derived from an EMBL/GenBank/DDBJ whole genome shotgun (WGS) entry which is preliminary data.</text>
</comment>
<dbReference type="AlphaFoldDB" id="A0A8E0RK77"/>
<accession>A0A8E0RK77</accession>
<dbReference type="SUPFAM" id="SSF56112">
    <property type="entry name" value="Protein kinase-like (PK-like)"/>
    <property type="match status" value="1"/>
</dbReference>
<keyword evidence="2" id="KW-1185">Reference proteome</keyword>
<dbReference type="Gene3D" id="1.10.510.10">
    <property type="entry name" value="Transferase(Phosphotransferase) domain 1"/>
    <property type="match status" value="1"/>
</dbReference>
<protein>
    <submittedName>
        <fullName evidence="1">Uncharacterized protein</fullName>
    </submittedName>
</protein>
<organism evidence="1 2">
    <name type="scientific">Fasciolopsis buskii</name>
    <dbReference type="NCBI Taxonomy" id="27845"/>
    <lineage>
        <taxon>Eukaryota</taxon>
        <taxon>Metazoa</taxon>
        <taxon>Spiralia</taxon>
        <taxon>Lophotrochozoa</taxon>
        <taxon>Platyhelminthes</taxon>
        <taxon>Trematoda</taxon>
        <taxon>Digenea</taxon>
        <taxon>Plagiorchiida</taxon>
        <taxon>Echinostomata</taxon>
        <taxon>Echinostomatoidea</taxon>
        <taxon>Fasciolidae</taxon>
        <taxon>Fasciolopsis</taxon>
    </lineage>
</organism>
<gene>
    <name evidence="1" type="ORF">FBUS_00907</name>
</gene>